<feature type="compositionally biased region" description="Gly residues" evidence="4">
    <location>
        <begin position="1098"/>
        <end position="1107"/>
    </location>
</feature>
<keyword evidence="6" id="KW-1185">Reference proteome</keyword>
<gene>
    <name evidence="5" type="ORF">SCNRRL3882_0103</name>
</gene>
<evidence type="ECO:0000256" key="2">
    <source>
        <dbReference type="ARBA" id="ARBA00022737"/>
    </source>
</evidence>
<dbReference type="PANTHER" id="PTHR22847:SF637">
    <property type="entry name" value="WD REPEAT DOMAIN 5B"/>
    <property type="match status" value="1"/>
</dbReference>
<feature type="repeat" description="WD" evidence="3">
    <location>
        <begin position="806"/>
        <end position="849"/>
    </location>
</feature>
<evidence type="ECO:0000313" key="5">
    <source>
        <dbReference type="EMBL" id="SOR76620.1"/>
    </source>
</evidence>
<dbReference type="InterPro" id="IPR036322">
    <property type="entry name" value="WD40_repeat_dom_sf"/>
</dbReference>
<dbReference type="PRINTS" id="PR00320">
    <property type="entry name" value="GPROTEINBRPT"/>
</dbReference>
<feature type="repeat" description="WD" evidence="3">
    <location>
        <begin position="986"/>
        <end position="1029"/>
    </location>
</feature>
<proteinExistence type="predicted"/>
<dbReference type="Proteomes" id="UP000235464">
    <property type="component" value="Chromosome I"/>
</dbReference>
<dbReference type="PROSITE" id="PS50294">
    <property type="entry name" value="WD_REPEATS_REGION"/>
    <property type="match status" value="3"/>
</dbReference>
<feature type="repeat" description="WD" evidence="3">
    <location>
        <begin position="896"/>
        <end position="939"/>
    </location>
</feature>
<dbReference type="SUPFAM" id="SSF52129">
    <property type="entry name" value="Caspase-like"/>
    <property type="match status" value="1"/>
</dbReference>
<dbReference type="InterPro" id="IPR020472">
    <property type="entry name" value="WD40_PAC1"/>
</dbReference>
<feature type="repeat" description="WD" evidence="3">
    <location>
        <begin position="851"/>
        <end position="894"/>
    </location>
</feature>
<dbReference type="InterPro" id="IPR019775">
    <property type="entry name" value="WD40_repeat_CS"/>
</dbReference>
<dbReference type="EMBL" id="LT963352">
    <property type="protein sequence ID" value="SOR76620.1"/>
    <property type="molecule type" value="Genomic_DNA"/>
</dbReference>
<evidence type="ECO:0000256" key="3">
    <source>
        <dbReference type="PROSITE-ProRule" id="PRU00221"/>
    </source>
</evidence>
<sequence>MIPDIGGAAAEAGEPRRFLIATAVSRYLKSPELNRPGLAEARQSVIDLFTDKLGYQHHSALGMDPTRAQLSDQLRMFCISPERREDDFVAVYICSHGEVLDDRRDHVLLASDTDPEDLSYTALRTADLADAMLRGTKVRRLLLVLDTCFSGQGGNEMAASALDRISAQWGQDTGSGLVVISSAQPHQQAQTGLFPRLFRDAVGSLATAGYSPQSLSLSTVVQQMNDHPDRPGYQRITLSLNGLTGEPPAFLANPRHSNRLTDVDLAVQQAAEFDEHAQRRDTEFTRRLLVRAMGYPDDASQGWWFCGRHCALADLSSWLDRTDTDGRNTCRVVTAGPGSGKTAVLGLIAALTHPERRQSVPIDTLGLSKHLMPDPHAVDVAMYAQNLTDNDVLHGIAAAAKVSAHTVGELLEALPAPDDHQRPLTVLLDALDEAATPNTLCSRILRPLIDHSNGKIRLLLGTRPYLLDRLGLTQNSEEVVNLDAPQYADPEALQAYAVRTLLEARFDSPYRDDPTTLKPVAEAIVDAAGTSFLVARITAGTLAAAEDIVRNSHDPAWRAGLPRHAGDAMRDDLTRRLGTEAQRASDLLRPLAFAQGQGLPWEDIWAPLASALSGRIYTDEDLLWLRRNAGSYVVEATGYSRSAYRLYHQALAEHLRDGTDPHTVHAAFTKTLTSRVPYRADATRDWSRAHPYTLSNLAFHATEADCLDSILNDAEYLVHAVPRRLTPYLRHARSTIARLTAAVYRTSIDLHETAELPARRQLLALDAARAGAKVLRQQLTERIPGEDWAVRWASGSKFSAALLDTLTGHDGWVGGVACTTVDNRPVAVTSSRDSTVRLWDLTTGTPIGDPLTGHTGAVWAVTCTTVGNRPVAVTGSSDFTVRLWDLTTRTPIGDPLTGHTGAVWAVTCTTVGNRPVAVTGSSDFTVRLWDLTTRTPIGDPLTGHTGAVHAVACTTVGNRPVAVTGSDDQTVRLWDLTTRTPIGDPLTGHTLWVLAAACTTVDNQPIAVTGSYDNSVRLWNLASRMPLGSFNLEVVLFPNPMCGFCWSDMKWRLARKCRSVADRDFMEVADAVDAGGLGSAAEGLGEAGGGTRRRAGAIAGGSGGRGRGAQAPGDRPGTVFGGAGRGGCAHRGRRVAEEAGGTAPGGSPPAGGTRSRGVVGGLPGIDGRRFGCRIRWARCPAGSGGAGLGQRVRLARRRGHGPAETAGGTGPAGRGEAGQVHAARAGAGRCWRWAASRRLMSMVIDHRMTLSLVSVRRS</sequence>
<dbReference type="CDD" id="cd00200">
    <property type="entry name" value="WD40"/>
    <property type="match status" value="1"/>
</dbReference>
<dbReference type="AlphaFoldDB" id="A0A2N9AZW8"/>
<dbReference type="PROSITE" id="PS50082">
    <property type="entry name" value="WD_REPEATS_2"/>
    <property type="match status" value="5"/>
</dbReference>
<feature type="region of interest" description="Disordered" evidence="4">
    <location>
        <begin position="1083"/>
        <end position="1162"/>
    </location>
</feature>
<feature type="region of interest" description="Disordered" evidence="4">
    <location>
        <begin position="1198"/>
        <end position="1217"/>
    </location>
</feature>
<feature type="repeat" description="WD" evidence="3">
    <location>
        <begin position="941"/>
        <end position="984"/>
    </location>
</feature>
<keyword evidence="2" id="KW-0677">Repeat</keyword>
<dbReference type="InterPro" id="IPR001680">
    <property type="entry name" value="WD40_rpt"/>
</dbReference>
<name>A0A2N9AZW8_STRCX</name>
<dbReference type="PROSITE" id="PS00678">
    <property type="entry name" value="WD_REPEATS_1"/>
    <property type="match status" value="5"/>
</dbReference>
<protein>
    <submittedName>
        <fullName evidence="5">Putative ATPase (AAA+ superfamily)</fullName>
    </submittedName>
</protein>
<evidence type="ECO:0000256" key="4">
    <source>
        <dbReference type="SAM" id="MobiDB-lite"/>
    </source>
</evidence>
<keyword evidence="1 3" id="KW-0853">WD repeat</keyword>
<dbReference type="Gene3D" id="2.130.10.10">
    <property type="entry name" value="YVTN repeat-like/Quinoprotein amine dehydrogenase"/>
    <property type="match status" value="2"/>
</dbReference>
<dbReference type="SUPFAM" id="SSF50978">
    <property type="entry name" value="WD40 repeat-like"/>
    <property type="match status" value="1"/>
</dbReference>
<evidence type="ECO:0000313" key="6">
    <source>
        <dbReference type="Proteomes" id="UP000235464"/>
    </source>
</evidence>
<reference evidence="6" key="1">
    <citation type="submission" date="2017-11" db="EMBL/GenBank/DDBJ databases">
        <authorList>
            <person name="Wibberg D."/>
        </authorList>
    </citation>
    <scope>NUCLEOTIDE SEQUENCE [LARGE SCALE GENOMIC DNA]</scope>
</reference>
<dbReference type="InterPro" id="IPR029030">
    <property type="entry name" value="Caspase-like_dom_sf"/>
</dbReference>
<organism evidence="5 6">
    <name type="scientific">Streptomyces chartreusis NRRL 3882</name>
    <dbReference type="NCBI Taxonomy" id="1079985"/>
    <lineage>
        <taxon>Bacteria</taxon>
        <taxon>Bacillati</taxon>
        <taxon>Actinomycetota</taxon>
        <taxon>Actinomycetes</taxon>
        <taxon>Kitasatosporales</taxon>
        <taxon>Streptomycetaceae</taxon>
        <taxon>Streptomyces</taxon>
    </lineage>
</organism>
<dbReference type="InterPro" id="IPR015943">
    <property type="entry name" value="WD40/YVTN_repeat-like_dom_sf"/>
</dbReference>
<evidence type="ECO:0000256" key="1">
    <source>
        <dbReference type="ARBA" id="ARBA00022574"/>
    </source>
</evidence>
<dbReference type="PANTHER" id="PTHR22847">
    <property type="entry name" value="WD40 REPEAT PROTEIN"/>
    <property type="match status" value="1"/>
</dbReference>
<accession>A0A2N9AZW8</accession>
<feature type="compositionally biased region" description="Low complexity" evidence="4">
    <location>
        <begin position="1108"/>
        <end position="1117"/>
    </location>
</feature>
<dbReference type="Pfam" id="PF00400">
    <property type="entry name" value="WD40"/>
    <property type="match status" value="5"/>
</dbReference>
<dbReference type="Gene3D" id="3.40.50.1460">
    <property type="match status" value="1"/>
</dbReference>
<feature type="compositionally biased region" description="Gly residues" evidence="4">
    <location>
        <begin position="1207"/>
        <end position="1216"/>
    </location>
</feature>
<dbReference type="SMART" id="SM00320">
    <property type="entry name" value="WD40"/>
    <property type="match status" value="5"/>
</dbReference>